<evidence type="ECO:0000256" key="1">
    <source>
        <dbReference type="ARBA" id="ARBA00007626"/>
    </source>
</evidence>
<dbReference type="Pfam" id="PF13041">
    <property type="entry name" value="PPR_2"/>
    <property type="match status" value="3"/>
</dbReference>
<comment type="caution">
    <text evidence="6">The sequence shown here is derived from an EMBL/GenBank/DDBJ whole genome shotgun (WGS) entry which is preliminary data.</text>
</comment>
<proteinExistence type="inferred from homology"/>
<feature type="repeat" description="PPR" evidence="3">
    <location>
        <begin position="902"/>
        <end position="936"/>
    </location>
</feature>
<reference evidence="6" key="1">
    <citation type="submission" date="2022-08" db="EMBL/GenBank/DDBJ databases">
        <authorList>
            <person name="Gutierrez-Valencia J."/>
        </authorList>
    </citation>
    <scope>NUCLEOTIDE SEQUENCE</scope>
</reference>
<feature type="repeat" description="PPR" evidence="3">
    <location>
        <begin position="217"/>
        <end position="251"/>
    </location>
</feature>
<evidence type="ECO:0000259" key="5">
    <source>
        <dbReference type="Pfam" id="PF23276"/>
    </source>
</evidence>
<evidence type="ECO:0000256" key="3">
    <source>
        <dbReference type="PROSITE-ProRule" id="PRU00708"/>
    </source>
</evidence>
<dbReference type="Proteomes" id="UP001154282">
    <property type="component" value="Unassembled WGS sequence"/>
</dbReference>
<feature type="repeat" description="PPR" evidence="3">
    <location>
        <begin position="624"/>
        <end position="658"/>
    </location>
</feature>
<dbReference type="SUPFAM" id="SSF81901">
    <property type="entry name" value="HCP-like"/>
    <property type="match status" value="1"/>
</dbReference>
<feature type="repeat" description="PPR" evidence="3">
    <location>
        <begin position="414"/>
        <end position="448"/>
    </location>
</feature>
<evidence type="ECO:0000256" key="2">
    <source>
        <dbReference type="ARBA" id="ARBA00022737"/>
    </source>
</evidence>
<feature type="repeat" description="PPR" evidence="3">
    <location>
        <begin position="659"/>
        <end position="693"/>
    </location>
</feature>
<feature type="repeat" description="PPR" evidence="3">
    <location>
        <begin position="379"/>
        <end position="413"/>
    </location>
</feature>
<dbReference type="Gene3D" id="1.25.40.10">
    <property type="entry name" value="Tetratricopeptide repeat domain"/>
    <property type="match status" value="5"/>
</dbReference>
<protein>
    <recommendedName>
        <fullName evidence="5">Pentatricopeptide repeat-containing protein-mitochondrial domain-containing protein</fullName>
    </recommendedName>
</protein>
<feature type="repeat" description="PPR" evidence="3">
    <location>
        <begin position="554"/>
        <end position="588"/>
    </location>
</feature>
<feature type="repeat" description="PPR" evidence="3">
    <location>
        <begin position="589"/>
        <end position="623"/>
    </location>
</feature>
<feature type="repeat" description="PPR" evidence="3">
    <location>
        <begin position="182"/>
        <end position="216"/>
    </location>
</feature>
<dbReference type="PROSITE" id="PS51375">
    <property type="entry name" value="PPR"/>
    <property type="match status" value="13"/>
</dbReference>
<dbReference type="PANTHER" id="PTHR46128">
    <property type="entry name" value="MITOCHONDRIAL GROUP I INTRON SPLICING FACTOR CCM1"/>
    <property type="match status" value="1"/>
</dbReference>
<feature type="repeat" description="PPR" evidence="3">
    <location>
        <begin position="344"/>
        <end position="378"/>
    </location>
</feature>
<sequence>MIHTCTSSYSHCHSSKEITHESFQARIFAQSKFRPLHSPSSQGRVSLGFNQLPRTRRYPSSISSLQCGPQLPSRRYSFLNASCYSSEPAKISCGFKLRCQSNSLTLPSRSSSFRGKKRKYGGVLPSILRSLESAEDIDKTLHGSCENLSAKEQTVILKEQRGWEKVVRVFEFFKSQKDYVPNAIHYNIVLRALGRAQKWDELRLCWVEMAKSGVFPTNNTYGMLVDVYGKAGLVQESLLWIKHMKHRGLFPDEVTMNSVIKVLKDAGEFDRADRFYRQWCFGHVDLDDLKFDSAVDFDDVSSSAPISLKYFLSTELFKTGGRVPTPGVEVASDEMATVGRKPQLTSTYNTLIDLYGKSGRLKDAADTFAEMLKSGVAMDTITFNTMIFTCGTLGHLSEAESLLKKMEERRIPPDTTTYNIFISLHAEAGNVDAAINCYRKIREVSLSPDSVTYRTLLLMLCERHMVGEMENIIEEMEKSSRSVDQHSMPGIIRMYIDEGLHDRAKIFLEKCQANGSLSAKTRAAIMNVYAEKGLWAEAEAIFQGKRDGARLKKDVLEYNVMVKAYGKAKLYDKALSLFRTMRNHGTWPDECTYNSVVQMLSGGDLVEKARSLLAEMKGAGFKPQCSTFSSVIACYVRLRQLSDAVNTYQEMLEAGVKPNVVVYGALIDGFAESGNVEEALRYFSVMEETGVSPNQIVLTSLLKVYSKLGCFDGAKQIYERTKLLEGGPDSVASNSMISLYAEFGMVSEAEMVFNGLKEKGLADEISYGTMMYLYKSMGMLDKAIDVADEMKQSGLLSDCISYNKAMLCYSTNGQLRACGELLHEMIKKKLSPDGWTFSLLFTILKKGGVASEAVKELESSYLDAKPYAAQSIIASVFSMVGLHGLALEYCEGFTKVAKVVLDRFAYNAAIYVYGLSGKIDKALNMFMRMQDDGVEPDIVTHINLVHCYGKAGMVEGLKRVYTQLKYGEIERSESMFKALVDAYRIADRDDLAEMVDQDMRFGFDSQEFSDSDSHSQHTTSDSDIED</sequence>
<feature type="compositionally biased region" description="Low complexity" evidence="4">
    <location>
        <begin position="1016"/>
        <end position="1026"/>
    </location>
</feature>
<feature type="domain" description="Pentatricopeptide repeat-containing protein-mitochondrial" evidence="5">
    <location>
        <begin position="554"/>
        <end position="651"/>
    </location>
</feature>
<dbReference type="NCBIfam" id="TIGR00756">
    <property type="entry name" value="PPR"/>
    <property type="match status" value="12"/>
</dbReference>
<keyword evidence="2" id="KW-0677">Repeat</keyword>
<comment type="similarity">
    <text evidence="1">Belongs to the PPR family. P subfamily.</text>
</comment>
<name>A0AAV0R0I3_9ROSI</name>
<dbReference type="PANTHER" id="PTHR46128:SF211">
    <property type="entry name" value="PENTACOTRIPEPTIDE-REPEAT REGION OF PRORP DOMAIN-CONTAINING PROTEIN"/>
    <property type="match status" value="1"/>
</dbReference>
<feature type="repeat" description="PPR" evidence="3">
    <location>
        <begin position="763"/>
        <end position="797"/>
    </location>
</feature>
<dbReference type="InterPro" id="IPR002885">
    <property type="entry name" value="PPR_rpt"/>
</dbReference>
<dbReference type="InterPro" id="IPR011990">
    <property type="entry name" value="TPR-like_helical_dom_sf"/>
</dbReference>
<dbReference type="InterPro" id="IPR057027">
    <property type="entry name" value="TPR_mt"/>
</dbReference>
<evidence type="ECO:0000313" key="6">
    <source>
        <dbReference type="EMBL" id="CAI0549898.1"/>
    </source>
</evidence>
<dbReference type="AlphaFoldDB" id="A0AAV0R0I3"/>
<dbReference type="Pfam" id="PF23276">
    <property type="entry name" value="TPR_24"/>
    <property type="match status" value="1"/>
</dbReference>
<keyword evidence="7" id="KW-1185">Reference proteome</keyword>
<organism evidence="6 7">
    <name type="scientific">Linum tenue</name>
    <dbReference type="NCBI Taxonomy" id="586396"/>
    <lineage>
        <taxon>Eukaryota</taxon>
        <taxon>Viridiplantae</taxon>
        <taxon>Streptophyta</taxon>
        <taxon>Embryophyta</taxon>
        <taxon>Tracheophyta</taxon>
        <taxon>Spermatophyta</taxon>
        <taxon>Magnoliopsida</taxon>
        <taxon>eudicotyledons</taxon>
        <taxon>Gunneridae</taxon>
        <taxon>Pentapetalae</taxon>
        <taxon>rosids</taxon>
        <taxon>fabids</taxon>
        <taxon>Malpighiales</taxon>
        <taxon>Linaceae</taxon>
        <taxon>Linum</taxon>
    </lineage>
</organism>
<feature type="region of interest" description="Disordered" evidence="4">
    <location>
        <begin position="1004"/>
        <end position="1026"/>
    </location>
</feature>
<dbReference type="InterPro" id="IPR050872">
    <property type="entry name" value="PPR_P_subfamily"/>
</dbReference>
<dbReference type="EMBL" id="CAMGYJ010000010">
    <property type="protein sequence ID" value="CAI0549898.1"/>
    <property type="molecule type" value="Genomic_DNA"/>
</dbReference>
<dbReference type="Pfam" id="PF01535">
    <property type="entry name" value="PPR"/>
    <property type="match status" value="6"/>
</dbReference>
<feature type="repeat" description="PPR" evidence="3">
    <location>
        <begin position="798"/>
        <end position="832"/>
    </location>
</feature>
<evidence type="ECO:0000313" key="7">
    <source>
        <dbReference type="Proteomes" id="UP001154282"/>
    </source>
</evidence>
<feature type="repeat" description="PPR" evidence="3">
    <location>
        <begin position="449"/>
        <end position="483"/>
    </location>
</feature>
<evidence type="ECO:0000256" key="4">
    <source>
        <dbReference type="SAM" id="MobiDB-lite"/>
    </source>
</evidence>
<accession>A0AAV0R0I3</accession>
<dbReference type="SUPFAM" id="SSF48452">
    <property type="entry name" value="TPR-like"/>
    <property type="match status" value="1"/>
</dbReference>
<gene>
    <name evidence="6" type="ORF">LITE_LOCUS45343</name>
</gene>